<dbReference type="GeneID" id="4800356"/>
<sequence>MKVARIRGSSKASTWKRLGFTPVPDPATKKQRALCLHCHKPQANTSIDRLVIHRKSCNKYKVDLTEEFKNIRDQEGGKSEIEPKPVGATYTTSITLDKLLEDDDVRNSGADLEGYLTHIDALAAPHADASRLQKELIKAETEYLETKSTYFNKLNEIAELKRTVTMLEAKKTQLEIVKLRAECE</sequence>
<gene>
    <name evidence="3" type="primary">Ibf2</name>
</gene>
<proteinExistence type="predicted"/>
<keyword evidence="1" id="KW-0175">Coiled coil</keyword>
<dbReference type="Proteomes" id="UP000001819">
    <property type="component" value="Chromosome 2"/>
</dbReference>
<dbReference type="Bgee" id="FBgn0081985">
    <property type="expression patterns" value="Expressed in female reproductive system and 3 other cell types or tissues"/>
</dbReference>
<dbReference type="InParanoid" id="A0A6I8UM01"/>
<dbReference type="AlphaFoldDB" id="A0A6I8UM01"/>
<evidence type="ECO:0000256" key="1">
    <source>
        <dbReference type="SAM" id="Coils"/>
    </source>
</evidence>
<dbReference type="RefSeq" id="XP_001357557.2">
    <property type="nucleotide sequence ID" value="XM_001357520.5"/>
</dbReference>
<dbReference type="FunCoup" id="A0A6I8UM01">
    <property type="interactions" value="347"/>
</dbReference>
<name>A0A6I8UM01_DROPS</name>
<dbReference type="OMA" id="SCLKFRE"/>
<keyword evidence="2" id="KW-1185">Reference proteome</keyword>
<evidence type="ECO:0000313" key="2">
    <source>
        <dbReference type="Proteomes" id="UP000001819"/>
    </source>
</evidence>
<protein>
    <submittedName>
        <fullName evidence="3">Uncharacterized protein Ibf2</fullName>
    </submittedName>
</protein>
<evidence type="ECO:0000313" key="3">
    <source>
        <dbReference type="RefSeq" id="XP_001357557.2"/>
    </source>
</evidence>
<feature type="coiled-coil region" evidence="1">
    <location>
        <begin position="129"/>
        <end position="177"/>
    </location>
</feature>
<reference evidence="2" key="1">
    <citation type="submission" date="2024-06" db="UniProtKB">
        <authorList>
            <consortium name="RefSeq"/>
        </authorList>
    </citation>
    <scope>NUCLEOTIDE SEQUENCE [LARGE SCALE GENOMIC DNA]</scope>
    <source>
        <strain evidence="2">MV2-25</strain>
    </source>
</reference>
<accession>A0A6I8UM01</accession>
<dbReference type="KEGG" id="dpo:4800356"/>
<organism evidence="2 3">
    <name type="scientific">Drosophila pseudoobscura pseudoobscura</name>
    <name type="common">Fruit fly</name>
    <dbReference type="NCBI Taxonomy" id="46245"/>
    <lineage>
        <taxon>Eukaryota</taxon>
        <taxon>Metazoa</taxon>
        <taxon>Ecdysozoa</taxon>
        <taxon>Arthropoda</taxon>
        <taxon>Hexapoda</taxon>
        <taxon>Insecta</taxon>
        <taxon>Pterygota</taxon>
        <taxon>Neoptera</taxon>
        <taxon>Endopterygota</taxon>
        <taxon>Diptera</taxon>
        <taxon>Brachycera</taxon>
        <taxon>Muscomorpha</taxon>
        <taxon>Ephydroidea</taxon>
        <taxon>Drosophilidae</taxon>
        <taxon>Drosophila</taxon>
        <taxon>Sophophora</taxon>
    </lineage>
</organism>
<reference evidence="3" key="2">
    <citation type="submission" date="2025-08" db="UniProtKB">
        <authorList>
            <consortium name="RefSeq"/>
        </authorList>
    </citation>
    <scope>IDENTIFICATION</scope>
    <source>
        <strain evidence="3">MV-25-SWS-2005</strain>
        <tissue evidence="3">Whole body</tissue>
    </source>
</reference>